<dbReference type="Proteomes" id="UP000006365">
    <property type="component" value="Chromosome"/>
</dbReference>
<dbReference type="AlphaFoldDB" id="A0A7U4DQ54"/>
<dbReference type="KEGG" id="dpr:Despr_2700"/>
<dbReference type="RefSeq" id="WP_015725362.1">
    <property type="nucleotide sequence ID" value="NC_014972.1"/>
</dbReference>
<dbReference type="EMBL" id="CP002364">
    <property type="protein sequence ID" value="ADW18836.1"/>
    <property type="molecule type" value="Genomic_DNA"/>
</dbReference>
<reference evidence="2 3" key="1">
    <citation type="journal article" date="2011" name="Stand. Genomic Sci.">
        <title>Complete genome sequence of Desulfobulbus propionicus type strain (1pr3).</title>
        <authorList>
            <person name="Pagani I."/>
            <person name="Lapidus A."/>
            <person name="Nolan M."/>
            <person name="Lucas S."/>
            <person name="Hammon N."/>
            <person name="Deshpande S."/>
            <person name="Cheng J.F."/>
            <person name="Chertkov O."/>
            <person name="Davenport K."/>
            <person name="Tapia R."/>
            <person name="Han C."/>
            <person name="Goodwin L."/>
            <person name="Pitluck S."/>
            <person name="Liolios K."/>
            <person name="Mavromatis K."/>
            <person name="Ivanova N."/>
            <person name="Mikhailova N."/>
            <person name="Pati A."/>
            <person name="Chen A."/>
            <person name="Palaniappan K."/>
            <person name="Land M."/>
            <person name="Hauser L."/>
            <person name="Chang Y.J."/>
            <person name="Jeffries C.D."/>
            <person name="Detter J.C."/>
            <person name="Brambilla E."/>
            <person name="Kannan K.P."/>
            <person name="Djao O.D."/>
            <person name="Rohde M."/>
            <person name="Pukall R."/>
            <person name="Spring S."/>
            <person name="Goker M."/>
            <person name="Sikorski J."/>
            <person name="Woyke T."/>
            <person name="Bristow J."/>
            <person name="Eisen J.A."/>
            <person name="Markowitz V."/>
            <person name="Hugenholtz P."/>
            <person name="Kyrpides N.C."/>
            <person name="Klenk H.P."/>
        </authorList>
    </citation>
    <scope>NUCLEOTIDE SEQUENCE [LARGE SCALE GENOMIC DNA]</scope>
    <source>
        <strain evidence="3">ATCC 33891 / DSM 2032 / 1pr3</strain>
    </source>
</reference>
<evidence type="ECO:0000313" key="3">
    <source>
        <dbReference type="Proteomes" id="UP000006365"/>
    </source>
</evidence>
<feature type="domain" description="DUF1653" evidence="1">
    <location>
        <begin position="13"/>
        <end position="73"/>
    </location>
</feature>
<evidence type="ECO:0000259" key="1">
    <source>
        <dbReference type="Pfam" id="PF07866"/>
    </source>
</evidence>
<proteinExistence type="predicted"/>
<name>A0A7U4DQ54_DESPD</name>
<dbReference type="InterPro" id="IPR023387">
    <property type="entry name" value="DUF1653-like_dom"/>
</dbReference>
<protein>
    <recommendedName>
        <fullName evidence="1">DUF1653 domain-containing protein</fullName>
    </recommendedName>
</protein>
<evidence type="ECO:0000313" key="2">
    <source>
        <dbReference type="EMBL" id="ADW18836.1"/>
    </source>
</evidence>
<organism evidence="2 3">
    <name type="scientific">Desulfobulbus propionicus (strain ATCC 33891 / DSM 2032 / VKM B-1956 / 1pr3)</name>
    <dbReference type="NCBI Taxonomy" id="577650"/>
    <lineage>
        <taxon>Bacteria</taxon>
        <taxon>Pseudomonadati</taxon>
        <taxon>Thermodesulfobacteriota</taxon>
        <taxon>Desulfobulbia</taxon>
        <taxon>Desulfobulbales</taxon>
        <taxon>Desulfobulbaceae</taxon>
        <taxon>Desulfobulbus</taxon>
    </lineage>
</organism>
<dbReference type="InterPro" id="IPR037135">
    <property type="entry name" value="DUF1653-like_dom_sf"/>
</dbReference>
<keyword evidence="3" id="KW-1185">Reference proteome</keyword>
<dbReference type="Pfam" id="PF07866">
    <property type="entry name" value="DUF1653"/>
    <property type="match status" value="1"/>
</dbReference>
<gene>
    <name evidence="2" type="ordered locus">Despr_2700</name>
</gene>
<dbReference type="Gene3D" id="2.30.30.320">
    <property type="entry name" value="DUF1653-like domain"/>
    <property type="match status" value="1"/>
</dbReference>
<sequence length="85" mass="9700">MSDLPPLPAIALGRYRHYKGGEYEVLGVARHSETLEPLVVYRPLYNESGLWVRPLTMFHEQVEVNGQLQPRFAFLRDSDSGFPPS</sequence>
<accession>A0A7U4DQ54</accession>